<reference evidence="3 4" key="1">
    <citation type="journal article" date="2003" name="Nature">
        <title>The genome of a motile marine Synechococcus.</title>
        <authorList>
            <person name="Palenik B."/>
            <person name="Brahamsha B."/>
            <person name="Larimer F."/>
            <person name="Land M."/>
            <person name="Hauser L."/>
            <person name="Chain P."/>
            <person name="Lamerdin J."/>
            <person name="Regala W."/>
            <person name="Allen E.A."/>
            <person name="McCarren J."/>
            <person name="Paulsen I."/>
            <person name="Dufresne A."/>
            <person name="Partensky F."/>
            <person name="Webb E."/>
            <person name="Waterbury J."/>
        </authorList>
    </citation>
    <scope>NUCLEOTIDE SEQUENCE [LARGE SCALE GENOMIC DNA]</scope>
    <source>
        <strain evidence="3 4">WH8102</strain>
    </source>
</reference>
<dbReference type="RefSeq" id="WP_011129081.1">
    <property type="nucleotide sequence ID" value="NC_005070.1"/>
</dbReference>
<dbReference type="GO" id="GO:0008643">
    <property type="term" value="P:carbohydrate transport"/>
    <property type="evidence" value="ECO:0007669"/>
    <property type="project" value="InterPro"/>
</dbReference>
<proteinExistence type="inferred from homology"/>
<evidence type="ECO:0000313" key="4">
    <source>
        <dbReference type="Proteomes" id="UP000001422"/>
    </source>
</evidence>
<dbReference type="AlphaFoldDB" id="Q7U447"/>
<keyword evidence="1" id="KW-0732">Signal</keyword>
<dbReference type="InterPro" id="IPR051465">
    <property type="entry name" value="Cell_Envelope_Struct_Comp"/>
</dbReference>
<dbReference type="HOGENOM" id="CLU_018575_0_0_3"/>
<evidence type="ECO:0000256" key="1">
    <source>
        <dbReference type="RuleBase" id="RU363072"/>
    </source>
</evidence>
<organism evidence="3 4">
    <name type="scientific">Parasynechococcus marenigrum (strain WH8102)</name>
    <dbReference type="NCBI Taxonomy" id="84588"/>
    <lineage>
        <taxon>Bacteria</taxon>
        <taxon>Bacillati</taxon>
        <taxon>Cyanobacteriota</taxon>
        <taxon>Cyanophyceae</taxon>
        <taxon>Synechococcales</taxon>
        <taxon>Prochlorococcaceae</taxon>
        <taxon>Parasynechococcus</taxon>
        <taxon>Parasynechococcus marenigrum</taxon>
    </lineage>
</organism>
<dbReference type="PROSITE" id="PS51272">
    <property type="entry name" value="SLH"/>
    <property type="match status" value="1"/>
</dbReference>
<feature type="signal peptide" evidence="1">
    <location>
        <begin position="1"/>
        <end position="23"/>
    </location>
</feature>
<dbReference type="Proteomes" id="UP000001422">
    <property type="component" value="Chromosome"/>
</dbReference>
<dbReference type="GO" id="GO:0015288">
    <property type="term" value="F:porin activity"/>
    <property type="evidence" value="ECO:0007669"/>
    <property type="project" value="InterPro"/>
</dbReference>
<dbReference type="NCBIfam" id="NF033921">
    <property type="entry name" value="por_somb"/>
    <property type="match status" value="1"/>
</dbReference>
<accession>Q7U447</accession>
<dbReference type="EMBL" id="BX569695">
    <property type="protein sequence ID" value="CAE08742.1"/>
    <property type="molecule type" value="Genomic_DNA"/>
</dbReference>
<dbReference type="Pfam" id="PF04966">
    <property type="entry name" value="OprB"/>
    <property type="match status" value="1"/>
</dbReference>
<evidence type="ECO:0000313" key="3">
    <source>
        <dbReference type="EMBL" id="CAE08742.1"/>
    </source>
</evidence>
<dbReference type="KEGG" id="syw:SYNW2227"/>
<evidence type="ECO:0000259" key="2">
    <source>
        <dbReference type="PROSITE" id="PS51272"/>
    </source>
</evidence>
<gene>
    <name evidence="3" type="primary">som</name>
    <name evidence="3" type="ordered locus">SYNW2227</name>
</gene>
<name>Q7U447_PARMW</name>
<keyword evidence="4" id="KW-1185">Reference proteome</keyword>
<dbReference type="STRING" id="84588.SYNW2227"/>
<dbReference type="Pfam" id="PF00395">
    <property type="entry name" value="SLH"/>
    <property type="match status" value="1"/>
</dbReference>
<feature type="chain" id="PRO_5007232412" evidence="1">
    <location>
        <begin position="24"/>
        <end position="481"/>
    </location>
</feature>
<dbReference type="InterPro" id="IPR007049">
    <property type="entry name" value="Carb-sel_porin_OprB"/>
</dbReference>
<dbReference type="eggNOG" id="COG3659">
    <property type="taxonomic scope" value="Bacteria"/>
</dbReference>
<dbReference type="InterPro" id="IPR001119">
    <property type="entry name" value="SLH_dom"/>
</dbReference>
<dbReference type="PANTHER" id="PTHR43308">
    <property type="entry name" value="OUTER MEMBRANE PROTEIN ALPHA-RELATED"/>
    <property type="match status" value="1"/>
</dbReference>
<feature type="domain" description="SLH" evidence="2">
    <location>
        <begin position="44"/>
        <end position="108"/>
    </location>
</feature>
<dbReference type="GO" id="GO:0016020">
    <property type="term" value="C:membrane"/>
    <property type="evidence" value="ECO:0007669"/>
    <property type="project" value="InterPro"/>
</dbReference>
<comment type="similarity">
    <text evidence="1">Belongs to the OprB family.</text>
</comment>
<dbReference type="PANTHER" id="PTHR43308:SF1">
    <property type="entry name" value="OUTER MEMBRANE PROTEIN ALPHA"/>
    <property type="match status" value="1"/>
</dbReference>
<protein>
    <submittedName>
        <fullName evidence="3">Possible porin</fullName>
    </submittedName>
</protein>
<sequence length="481" mass="51175">MKLFQQLLVAPAALGLLATGANAAQLNINGVAEYSSSSKDQVTSVTQFSDVYPTDWAYQALSNLVEQYGCVAGYPNGTFRGNRAMTRYEAAALLNACLDRVTEVTDQLKSLITEFEKELAMIAGKVDGLEARVGELSASQFSTTTKLKGYSAWVLGAAEGFDGDAGEAVTFNYDLRLALKTSFTGEDMLTTVLRAGNFGPSVWDEGLTFVETAMSSGGSVKIGRLYYTFPVGENLTVTAGPVVRTDDAGMYAGYATFYPSDLLLDFFTYGGAWASNNLAGAGAGVGGVYSFGDSGFSLSGNYVAWSGSESIGQDETASTSSWQLFYSGEVAEGSFLAQAGYAYAQNVGLTIGTNKAFAVEGDSRNGYSLAAAWAPADAGIIPSVSGGWSMSDPEGTDENIHGWYVGLEWSDVFVAGNSFGTAIGQAPKVEDDYNKMWEIFYKFAVSDNITVTPTYFIIDEYSGSLTGEYVHGAYLKTTFTF</sequence>
<dbReference type="SUPFAM" id="SSF56935">
    <property type="entry name" value="Porins"/>
    <property type="match status" value="1"/>
</dbReference>
<dbReference type="InterPro" id="IPR047684">
    <property type="entry name" value="Por_som-like"/>
</dbReference>